<sequence length="301" mass="34213">MVFQKRIDRTYLAVRRQLQGMRCGSYEVGLFDRRDKQSLRGIVTYSQEQVLNAVGFLKSKNASGYDIFIRPKGSQGLLLLDDVSQAMIGRMKPHGDHPAAIIQTSPANYQVWVRVSNDPLEEQLATEVARSLARDYGADISSADWRHFGRLAGFTNQKPEHRISCGYAPYVLAEACQGKICPSASRRLALAQKSLAVIRASRQVYSPRTLSRSSKPSPKAFYTRYMSLYFKRYGEQIDKSRMDFAILRKMAQRDYTAAEMAEALREASPGLAMRKAGHEEDYITRTVRNVLDEYQSKHFFS</sequence>
<dbReference type="Gene3D" id="3.30.1490.240">
    <property type="entry name" value="RepB DNA-primase, N-terminal domain"/>
    <property type="match status" value="1"/>
</dbReference>
<proteinExistence type="predicted"/>
<evidence type="ECO:0000259" key="1">
    <source>
        <dbReference type="Pfam" id="PF16793"/>
    </source>
</evidence>
<name>A0A6B3N6K7_9CYAN</name>
<dbReference type="InterPro" id="IPR054366">
    <property type="entry name" value="RepB/MobA-like_C"/>
</dbReference>
<evidence type="ECO:0000313" key="3">
    <source>
        <dbReference type="EMBL" id="NER26425.1"/>
    </source>
</evidence>
<dbReference type="Pfam" id="PF16793">
    <property type="entry name" value="RepB_primase"/>
    <property type="match status" value="1"/>
</dbReference>
<reference evidence="3" key="1">
    <citation type="submission" date="2019-11" db="EMBL/GenBank/DDBJ databases">
        <title>Genomic insights into an expanded diversity of filamentous marine cyanobacteria reveals the extraordinary biosynthetic potential of Moorea and Okeania.</title>
        <authorList>
            <person name="Ferreira Leao T."/>
            <person name="Wang M."/>
            <person name="Moss N."/>
            <person name="Da Silva R."/>
            <person name="Sanders J."/>
            <person name="Nurk S."/>
            <person name="Gurevich A."/>
            <person name="Humphrey G."/>
            <person name="Reher R."/>
            <person name="Zhu Q."/>
            <person name="Belda-Ferre P."/>
            <person name="Glukhov E."/>
            <person name="Rex R."/>
            <person name="Dorrestein P.C."/>
            <person name="Knight R."/>
            <person name="Pevzner P."/>
            <person name="Gerwick W.H."/>
            <person name="Gerwick L."/>
        </authorList>
    </citation>
    <scope>NUCLEOTIDE SEQUENCE</scope>
    <source>
        <strain evidence="3">SIO1C4</strain>
    </source>
</reference>
<dbReference type="AlphaFoldDB" id="A0A6B3N6K7"/>
<dbReference type="Pfam" id="PF22448">
    <property type="entry name" value="RepB_primase_C"/>
    <property type="match status" value="1"/>
</dbReference>
<dbReference type="InterPro" id="IPR039459">
    <property type="entry name" value="RepB-like_DNA_primase_dom"/>
</dbReference>
<evidence type="ECO:0000259" key="2">
    <source>
        <dbReference type="Pfam" id="PF22448"/>
    </source>
</evidence>
<feature type="domain" description="RepB/MobA-like C-terminal" evidence="2">
    <location>
        <begin position="238"/>
        <end position="289"/>
    </location>
</feature>
<comment type="caution">
    <text evidence="3">The sequence shown here is derived from an EMBL/GenBank/DDBJ whole genome shotgun (WGS) entry which is preliminary data.</text>
</comment>
<dbReference type="Gene3D" id="3.30.70.1790">
    <property type="entry name" value="RepB DNA-primase, N-terminal domain"/>
    <property type="match status" value="1"/>
</dbReference>
<feature type="domain" description="RepB-like DNA primase" evidence="1">
    <location>
        <begin position="49"/>
        <end position="177"/>
    </location>
</feature>
<dbReference type="Gene3D" id="1.10.1240.50">
    <property type="match status" value="1"/>
</dbReference>
<organism evidence="3">
    <name type="scientific">Symploca sp. SIO1C4</name>
    <dbReference type="NCBI Taxonomy" id="2607765"/>
    <lineage>
        <taxon>Bacteria</taxon>
        <taxon>Bacillati</taxon>
        <taxon>Cyanobacteriota</taxon>
        <taxon>Cyanophyceae</taxon>
        <taxon>Coleofasciculales</taxon>
        <taxon>Coleofasciculaceae</taxon>
        <taxon>Symploca</taxon>
    </lineage>
</organism>
<protein>
    <submittedName>
        <fullName evidence="3">Mobilization A domain protein</fullName>
    </submittedName>
</protein>
<dbReference type="EMBL" id="JAAHFQ010000029">
    <property type="protein sequence ID" value="NER26425.1"/>
    <property type="molecule type" value="Genomic_DNA"/>
</dbReference>
<accession>A0A6B3N6K7</accession>
<gene>
    <name evidence="3" type="ORF">F6J89_02060</name>
</gene>